<reference evidence="2" key="1">
    <citation type="submission" date="2014-09" db="EMBL/GenBank/DDBJ databases">
        <authorList>
            <person name="Magalhaes I.L.F."/>
            <person name="Oliveira U."/>
            <person name="Santos F.R."/>
            <person name="Vidigal T.H.D.A."/>
            <person name="Brescovit A.D."/>
            <person name="Santos A.J."/>
        </authorList>
    </citation>
    <scope>NUCLEOTIDE SEQUENCE</scope>
    <source>
        <tissue evidence="2">Shoot tissue taken approximately 20 cm above the soil surface</tissue>
    </source>
</reference>
<evidence type="ECO:0000313" key="2">
    <source>
        <dbReference type="EMBL" id="JAD56301.1"/>
    </source>
</evidence>
<feature type="compositionally biased region" description="Basic and acidic residues" evidence="1">
    <location>
        <begin position="1"/>
        <end position="11"/>
    </location>
</feature>
<accession>A0A0A9AYV0</accession>
<evidence type="ECO:0000256" key="1">
    <source>
        <dbReference type="SAM" id="MobiDB-lite"/>
    </source>
</evidence>
<name>A0A0A9AYV0_ARUDO</name>
<organism evidence="2">
    <name type="scientific">Arundo donax</name>
    <name type="common">Giant reed</name>
    <name type="synonym">Donax arundinaceus</name>
    <dbReference type="NCBI Taxonomy" id="35708"/>
    <lineage>
        <taxon>Eukaryota</taxon>
        <taxon>Viridiplantae</taxon>
        <taxon>Streptophyta</taxon>
        <taxon>Embryophyta</taxon>
        <taxon>Tracheophyta</taxon>
        <taxon>Spermatophyta</taxon>
        <taxon>Magnoliopsida</taxon>
        <taxon>Liliopsida</taxon>
        <taxon>Poales</taxon>
        <taxon>Poaceae</taxon>
        <taxon>PACMAD clade</taxon>
        <taxon>Arundinoideae</taxon>
        <taxon>Arundineae</taxon>
        <taxon>Arundo</taxon>
    </lineage>
</organism>
<dbReference type="AlphaFoldDB" id="A0A0A9AYV0"/>
<proteinExistence type="predicted"/>
<feature type="region of interest" description="Disordered" evidence="1">
    <location>
        <begin position="1"/>
        <end position="51"/>
    </location>
</feature>
<dbReference type="EMBL" id="GBRH01241594">
    <property type="protein sequence ID" value="JAD56301.1"/>
    <property type="molecule type" value="Transcribed_RNA"/>
</dbReference>
<reference evidence="2" key="2">
    <citation type="journal article" date="2015" name="Data Brief">
        <title>Shoot transcriptome of the giant reed, Arundo donax.</title>
        <authorList>
            <person name="Barrero R.A."/>
            <person name="Guerrero F.D."/>
            <person name="Moolhuijzen P."/>
            <person name="Goolsby J.A."/>
            <person name="Tidwell J."/>
            <person name="Bellgard S.E."/>
            <person name="Bellgard M.I."/>
        </authorList>
    </citation>
    <scope>NUCLEOTIDE SEQUENCE</scope>
    <source>
        <tissue evidence="2">Shoot tissue taken approximately 20 cm above the soil surface</tissue>
    </source>
</reference>
<protein>
    <submittedName>
        <fullName evidence="2">Uncharacterized protein</fullName>
    </submittedName>
</protein>
<sequence>MSFQRNKERSIHARMGLRPAPPGRGRNGGGGGTSRRRRKCGGSPPDAGRPE</sequence>